<keyword evidence="1" id="KW-0472">Membrane</keyword>
<evidence type="ECO:0008006" key="4">
    <source>
        <dbReference type="Google" id="ProtNLM"/>
    </source>
</evidence>
<proteinExistence type="predicted"/>
<dbReference type="EMBL" id="JADBEF010000001">
    <property type="protein sequence ID" value="MBE1562807.1"/>
    <property type="molecule type" value="Genomic_DNA"/>
</dbReference>
<dbReference type="RefSeq" id="WP_192777489.1">
    <property type="nucleotide sequence ID" value="NZ_BAAASY010000004.1"/>
</dbReference>
<keyword evidence="3" id="KW-1185">Reference proteome</keyword>
<feature type="transmembrane region" description="Helical" evidence="1">
    <location>
        <begin position="47"/>
        <end position="67"/>
    </location>
</feature>
<name>A0ABR9KLA1_9ACTN</name>
<evidence type="ECO:0000313" key="3">
    <source>
        <dbReference type="Proteomes" id="UP000661607"/>
    </source>
</evidence>
<comment type="caution">
    <text evidence="2">The sequence shown here is derived from an EMBL/GenBank/DDBJ whole genome shotgun (WGS) entry which is preliminary data.</text>
</comment>
<gene>
    <name evidence="2" type="ORF">H4W81_005586</name>
</gene>
<accession>A0ABR9KLA1</accession>
<keyword evidence="1" id="KW-0812">Transmembrane</keyword>
<protein>
    <recommendedName>
        <fullName evidence="4">DUF3325 domain-containing protein</fullName>
    </recommendedName>
</protein>
<organism evidence="2 3">
    <name type="scientific">Nonomuraea africana</name>
    <dbReference type="NCBI Taxonomy" id="46171"/>
    <lineage>
        <taxon>Bacteria</taxon>
        <taxon>Bacillati</taxon>
        <taxon>Actinomycetota</taxon>
        <taxon>Actinomycetes</taxon>
        <taxon>Streptosporangiales</taxon>
        <taxon>Streptosporangiaceae</taxon>
        <taxon>Nonomuraea</taxon>
    </lineage>
</organism>
<keyword evidence="1" id="KW-1133">Transmembrane helix</keyword>
<feature type="transmembrane region" description="Helical" evidence="1">
    <location>
        <begin position="6"/>
        <end position="26"/>
    </location>
</feature>
<feature type="transmembrane region" description="Helical" evidence="1">
    <location>
        <begin position="73"/>
        <end position="92"/>
    </location>
</feature>
<evidence type="ECO:0000313" key="2">
    <source>
        <dbReference type="EMBL" id="MBE1562807.1"/>
    </source>
</evidence>
<evidence type="ECO:0000256" key="1">
    <source>
        <dbReference type="SAM" id="Phobius"/>
    </source>
</evidence>
<dbReference type="Proteomes" id="UP000661607">
    <property type="component" value="Unassembled WGS sequence"/>
</dbReference>
<sequence length="106" mass="11322">MTNIVVDWILLALAVFLAALGNAVLITGRIPRGTPQRRKVINPRLQGWAYLLMAAACALMILQNAGLPDEMKTLGLVLYGVCLLSSAGIARWNTRGRPAVSAQPPG</sequence>
<reference evidence="2 3" key="1">
    <citation type="submission" date="2020-10" db="EMBL/GenBank/DDBJ databases">
        <title>Sequencing the genomes of 1000 actinobacteria strains.</title>
        <authorList>
            <person name="Klenk H.-P."/>
        </authorList>
    </citation>
    <scope>NUCLEOTIDE SEQUENCE [LARGE SCALE GENOMIC DNA]</scope>
    <source>
        <strain evidence="2 3">DSM 43748</strain>
    </source>
</reference>